<protein>
    <submittedName>
        <fullName evidence="1">Uncharacterized protein</fullName>
    </submittedName>
</protein>
<proteinExistence type="predicted"/>
<dbReference type="Proteomes" id="UP000283895">
    <property type="component" value="Unassembled WGS sequence"/>
</dbReference>
<evidence type="ECO:0000313" key="2">
    <source>
        <dbReference type="Proteomes" id="UP000283895"/>
    </source>
</evidence>
<organism evidence="1 2">
    <name type="scientific">Cytospora schulzeri</name>
    <dbReference type="NCBI Taxonomy" id="448051"/>
    <lineage>
        <taxon>Eukaryota</taxon>
        <taxon>Fungi</taxon>
        <taxon>Dikarya</taxon>
        <taxon>Ascomycota</taxon>
        <taxon>Pezizomycotina</taxon>
        <taxon>Sordariomycetes</taxon>
        <taxon>Sordariomycetidae</taxon>
        <taxon>Diaporthales</taxon>
        <taxon>Cytosporaceae</taxon>
        <taxon>Cytospora</taxon>
    </lineage>
</organism>
<accession>A0A423WUP9</accession>
<sequence>MKVGNPLEQGRVEESTKEKIGGYFEVIGKVIKDKGIKTGNIVNIDENRVAVGEIRRYKVLGSSESKKADLVAGESDSWTSIIEAITGDGRRLTPILVFEGGSL</sequence>
<gene>
    <name evidence="1" type="ORF">VMCG_03957</name>
</gene>
<dbReference type="EMBL" id="LKEA01000008">
    <property type="protein sequence ID" value="ROW07284.1"/>
    <property type="molecule type" value="Genomic_DNA"/>
</dbReference>
<keyword evidence="2" id="KW-1185">Reference proteome</keyword>
<dbReference type="AlphaFoldDB" id="A0A423WUP9"/>
<reference evidence="1 2" key="1">
    <citation type="submission" date="2015-09" db="EMBL/GenBank/DDBJ databases">
        <title>Host preference determinants of Valsa canker pathogens revealed by comparative genomics.</title>
        <authorList>
            <person name="Yin Z."/>
            <person name="Huang L."/>
        </authorList>
    </citation>
    <scope>NUCLEOTIDE SEQUENCE [LARGE SCALE GENOMIC DNA]</scope>
    <source>
        <strain evidence="1 2">03-1</strain>
    </source>
</reference>
<comment type="caution">
    <text evidence="1">The sequence shown here is derived from an EMBL/GenBank/DDBJ whole genome shotgun (WGS) entry which is preliminary data.</text>
</comment>
<name>A0A423WUP9_9PEZI</name>
<evidence type="ECO:0000313" key="1">
    <source>
        <dbReference type="EMBL" id="ROW07284.1"/>
    </source>
</evidence>
<dbReference type="OrthoDB" id="5396311at2759"/>